<keyword evidence="2" id="KW-0408">Iron</keyword>
<protein>
    <submittedName>
        <fullName evidence="5">Aldo/keto reductase</fullName>
    </submittedName>
</protein>
<proteinExistence type="predicted"/>
<dbReference type="GO" id="GO:0051536">
    <property type="term" value="F:iron-sulfur cluster binding"/>
    <property type="evidence" value="ECO:0007669"/>
    <property type="project" value="UniProtKB-KW"/>
</dbReference>
<organism evidence="5 6">
    <name type="scientific">Candidatus Oscillibacter excrementigallinarum</name>
    <dbReference type="NCBI Taxonomy" id="2838716"/>
    <lineage>
        <taxon>Bacteria</taxon>
        <taxon>Bacillati</taxon>
        <taxon>Bacillota</taxon>
        <taxon>Clostridia</taxon>
        <taxon>Eubacteriales</taxon>
        <taxon>Oscillospiraceae</taxon>
        <taxon>Oscillibacter</taxon>
    </lineage>
</organism>
<name>A0A9D2RQR8_9FIRM</name>
<evidence type="ECO:0000313" key="5">
    <source>
        <dbReference type="EMBL" id="HJB12575.1"/>
    </source>
</evidence>
<reference evidence="5" key="1">
    <citation type="journal article" date="2021" name="PeerJ">
        <title>Extensive microbial diversity within the chicken gut microbiome revealed by metagenomics and culture.</title>
        <authorList>
            <person name="Gilroy R."/>
            <person name="Ravi A."/>
            <person name="Getino M."/>
            <person name="Pursley I."/>
            <person name="Horton D.L."/>
            <person name="Alikhan N.F."/>
            <person name="Baker D."/>
            <person name="Gharbi K."/>
            <person name="Hall N."/>
            <person name="Watson M."/>
            <person name="Adriaenssens E.M."/>
            <person name="Foster-Nyarko E."/>
            <person name="Jarju S."/>
            <person name="Secka A."/>
            <person name="Antonio M."/>
            <person name="Oren A."/>
            <person name="Chaudhuri R.R."/>
            <person name="La Ragione R."/>
            <person name="Hildebrand F."/>
            <person name="Pallen M.J."/>
        </authorList>
    </citation>
    <scope>NUCLEOTIDE SEQUENCE</scope>
    <source>
        <strain evidence="5">ChiBcec18-1249</strain>
    </source>
</reference>
<dbReference type="CDD" id="cd19100">
    <property type="entry name" value="AKR_unchar"/>
    <property type="match status" value="1"/>
</dbReference>
<dbReference type="InterPro" id="IPR017896">
    <property type="entry name" value="4Fe4S_Fe-S-bd"/>
</dbReference>
<dbReference type="InterPro" id="IPR053135">
    <property type="entry name" value="AKR2_Oxidoreductase"/>
</dbReference>
<dbReference type="Pfam" id="PF13534">
    <property type="entry name" value="Fer4_17"/>
    <property type="match status" value="1"/>
</dbReference>
<dbReference type="SUPFAM" id="SSF46548">
    <property type="entry name" value="alpha-helical ferredoxin"/>
    <property type="match status" value="1"/>
</dbReference>
<dbReference type="Proteomes" id="UP000823824">
    <property type="component" value="Unassembled WGS sequence"/>
</dbReference>
<sequence>MKKIRLGRTGLLVTKTAFGALPIQRISKADAVKLVRRACESGINYFDTANAYTDSEEKLGEALRDVRRHVVISTKSSGMDKQTVQAHIEESLRRLRTDYIDLFQFHNPAVLPDINDPDGPFAAALEAKQKGYIRHIGITNHRLKVAHAAIESGNFETLQFPFCYLATEKDLELVELCRQHDMGFIAMKGLSGGLLNNAEACYAFMQEHPDVVPIWGIQHEWELDQWLDLTARDPRMTPELQAVINHDRQELSGDFCRSCGYCLPCAAGIDIPQAARMAQLLRRAPYKPYLSDEWYAKMHQIENCIHCNACMSRCPYGLDTPALLQRQLADYDAFYAAHHND</sequence>
<evidence type="ECO:0000313" key="6">
    <source>
        <dbReference type="Proteomes" id="UP000823824"/>
    </source>
</evidence>
<accession>A0A9D2RQR8</accession>
<dbReference type="PANTHER" id="PTHR43312:SF1">
    <property type="entry name" value="NADP-DEPENDENT OXIDOREDUCTASE DOMAIN-CONTAINING PROTEIN"/>
    <property type="match status" value="1"/>
</dbReference>
<dbReference type="InterPro" id="IPR017900">
    <property type="entry name" value="4Fe4S_Fe_S_CS"/>
</dbReference>
<dbReference type="Pfam" id="PF00248">
    <property type="entry name" value="Aldo_ket_red"/>
    <property type="match status" value="1"/>
</dbReference>
<dbReference type="GO" id="GO:0016491">
    <property type="term" value="F:oxidoreductase activity"/>
    <property type="evidence" value="ECO:0007669"/>
    <property type="project" value="InterPro"/>
</dbReference>
<dbReference type="EMBL" id="DWZJ01000018">
    <property type="protein sequence ID" value="HJB12575.1"/>
    <property type="molecule type" value="Genomic_DNA"/>
</dbReference>
<dbReference type="InterPro" id="IPR020471">
    <property type="entry name" value="AKR"/>
</dbReference>
<dbReference type="GO" id="GO:0046872">
    <property type="term" value="F:metal ion binding"/>
    <property type="evidence" value="ECO:0007669"/>
    <property type="project" value="UniProtKB-KW"/>
</dbReference>
<keyword evidence="3" id="KW-0411">Iron-sulfur</keyword>
<gene>
    <name evidence="5" type="ORF">H9787_02535</name>
</gene>
<dbReference type="PROSITE" id="PS00198">
    <property type="entry name" value="4FE4S_FER_1"/>
    <property type="match status" value="1"/>
</dbReference>
<keyword evidence="1" id="KW-0479">Metal-binding</keyword>
<evidence type="ECO:0000256" key="2">
    <source>
        <dbReference type="ARBA" id="ARBA00023004"/>
    </source>
</evidence>
<evidence type="ECO:0000256" key="3">
    <source>
        <dbReference type="ARBA" id="ARBA00023014"/>
    </source>
</evidence>
<reference evidence="5" key="2">
    <citation type="submission" date="2021-04" db="EMBL/GenBank/DDBJ databases">
        <authorList>
            <person name="Gilroy R."/>
        </authorList>
    </citation>
    <scope>NUCLEOTIDE SEQUENCE</scope>
    <source>
        <strain evidence="5">ChiBcec18-1249</strain>
    </source>
</reference>
<dbReference type="SUPFAM" id="SSF51430">
    <property type="entry name" value="NAD(P)-linked oxidoreductase"/>
    <property type="match status" value="1"/>
</dbReference>
<dbReference type="PANTHER" id="PTHR43312">
    <property type="entry name" value="D-THREO-ALDOSE 1-DEHYDROGENASE"/>
    <property type="match status" value="1"/>
</dbReference>
<feature type="domain" description="4Fe-4S ferredoxin-type" evidence="4">
    <location>
        <begin position="294"/>
        <end position="326"/>
    </location>
</feature>
<dbReference type="Gene3D" id="3.20.20.100">
    <property type="entry name" value="NADP-dependent oxidoreductase domain"/>
    <property type="match status" value="1"/>
</dbReference>
<dbReference type="InterPro" id="IPR023210">
    <property type="entry name" value="NADP_OxRdtase_dom"/>
</dbReference>
<comment type="caution">
    <text evidence="5">The sequence shown here is derived from an EMBL/GenBank/DDBJ whole genome shotgun (WGS) entry which is preliminary data.</text>
</comment>
<dbReference type="PRINTS" id="PR00069">
    <property type="entry name" value="ALDKETRDTASE"/>
</dbReference>
<dbReference type="AlphaFoldDB" id="A0A9D2RQR8"/>
<evidence type="ECO:0000259" key="4">
    <source>
        <dbReference type="PROSITE" id="PS51379"/>
    </source>
</evidence>
<dbReference type="InterPro" id="IPR036812">
    <property type="entry name" value="NAD(P)_OxRdtase_dom_sf"/>
</dbReference>
<evidence type="ECO:0000256" key="1">
    <source>
        <dbReference type="ARBA" id="ARBA00022723"/>
    </source>
</evidence>
<dbReference type="PROSITE" id="PS51379">
    <property type="entry name" value="4FE4S_FER_2"/>
    <property type="match status" value="1"/>
</dbReference>